<proteinExistence type="predicted"/>
<dbReference type="AlphaFoldDB" id="A0AAV9XMW8"/>
<reference evidence="2 3" key="1">
    <citation type="submission" date="2019-10" db="EMBL/GenBank/DDBJ databases">
        <authorList>
            <person name="Palmer J.M."/>
        </authorList>
    </citation>
    <scope>NUCLEOTIDE SEQUENCE [LARGE SCALE GENOMIC DNA]</scope>
    <source>
        <strain evidence="2 3">TWF694</strain>
    </source>
</reference>
<sequence>MERYTDDKHAEVVYHIVDAAEYHQQPKPKRPVWRKVVRVLLTVAAVSMIFFTLKPVFQAFRHKCHGGRKSDPMFTIPEKNMNPPIDLDMDHHFLDEVETPYQHYDFPSNLKTFYIRQESFTGLSRVQIVGNLIVHSCDKAENISAHFKFELSDEDLRPRLAVEPHDDGIVFKLDPFTLVRETVNATIFLILPVGKVHDKDYSLEELTVSTIQLPIWIKDTVTTQMDKAEFSTVAGSVVNYGTSKDKKALDINNIRVHTVSGNIAGEFPLNNAVDLETTNGDIAADIVPSDLREQIGYLKTSTVNGNHMINFISKLNPRPLYSTHNSVNGDVEVTYPEDWQGGLKLKTTSGHIKVAGKGTKVEKKDEGPVGRFWKVVKGEGKSKGSVNTISGKIDILIGEEEDKE</sequence>
<keyword evidence="1" id="KW-1133">Transmembrane helix</keyword>
<evidence type="ECO:0000313" key="3">
    <source>
        <dbReference type="Proteomes" id="UP001365542"/>
    </source>
</evidence>
<dbReference type="EMBL" id="JAVHJO010000002">
    <property type="protein sequence ID" value="KAK6542856.1"/>
    <property type="molecule type" value="Genomic_DNA"/>
</dbReference>
<keyword evidence="1" id="KW-0472">Membrane</keyword>
<comment type="caution">
    <text evidence="2">The sequence shown here is derived from an EMBL/GenBank/DDBJ whole genome shotgun (WGS) entry which is preliminary data.</text>
</comment>
<evidence type="ECO:0008006" key="4">
    <source>
        <dbReference type="Google" id="ProtNLM"/>
    </source>
</evidence>
<protein>
    <recommendedName>
        <fullName evidence="4">Adhesin domain-containing protein</fullName>
    </recommendedName>
</protein>
<evidence type="ECO:0000313" key="2">
    <source>
        <dbReference type="EMBL" id="KAK6542856.1"/>
    </source>
</evidence>
<keyword evidence="3" id="KW-1185">Reference proteome</keyword>
<evidence type="ECO:0000256" key="1">
    <source>
        <dbReference type="SAM" id="Phobius"/>
    </source>
</evidence>
<keyword evidence="1" id="KW-0812">Transmembrane</keyword>
<name>A0AAV9XMW8_9PEZI</name>
<feature type="transmembrane region" description="Helical" evidence="1">
    <location>
        <begin position="36"/>
        <end position="53"/>
    </location>
</feature>
<organism evidence="2 3">
    <name type="scientific">Orbilia ellipsospora</name>
    <dbReference type="NCBI Taxonomy" id="2528407"/>
    <lineage>
        <taxon>Eukaryota</taxon>
        <taxon>Fungi</taxon>
        <taxon>Dikarya</taxon>
        <taxon>Ascomycota</taxon>
        <taxon>Pezizomycotina</taxon>
        <taxon>Orbiliomycetes</taxon>
        <taxon>Orbiliales</taxon>
        <taxon>Orbiliaceae</taxon>
        <taxon>Orbilia</taxon>
    </lineage>
</organism>
<dbReference type="Proteomes" id="UP001365542">
    <property type="component" value="Unassembled WGS sequence"/>
</dbReference>
<accession>A0AAV9XMW8</accession>
<gene>
    <name evidence="2" type="ORF">TWF694_006795</name>
</gene>